<feature type="region of interest" description="Disordered" evidence="1">
    <location>
        <begin position="94"/>
        <end position="147"/>
    </location>
</feature>
<evidence type="ECO:0000313" key="2">
    <source>
        <dbReference type="EMBL" id="GEU56698.1"/>
    </source>
</evidence>
<reference evidence="2" key="1">
    <citation type="journal article" date="2019" name="Sci. Rep.">
        <title>Draft genome of Tanacetum cinerariifolium, the natural source of mosquito coil.</title>
        <authorList>
            <person name="Yamashiro T."/>
            <person name="Shiraishi A."/>
            <person name="Satake H."/>
            <person name="Nakayama K."/>
        </authorList>
    </citation>
    <scope>NUCLEOTIDE SEQUENCE</scope>
</reference>
<protein>
    <submittedName>
        <fullName evidence="2">Uncharacterized protein</fullName>
    </submittedName>
</protein>
<feature type="region of interest" description="Disordered" evidence="1">
    <location>
        <begin position="1"/>
        <end position="25"/>
    </location>
</feature>
<name>A0A6L2L4U4_TANCI</name>
<dbReference type="AlphaFoldDB" id="A0A6L2L4U4"/>
<comment type="caution">
    <text evidence="2">The sequence shown here is derived from an EMBL/GenBank/DDBJ whole genome shotgun (WGS) entry which is preliminary data.</text>
</comment>
<evidence type="ECO:0000256" key="1">
    <source>
        <dbReference type="SAM" id="MobiDB-lite"/>
    </source>
</evidence>
<feature type="compositionally biased region" description="Polar residues" evidence="1">
    <location>
        <begin position="94"/>
        <end position="116"/>
    </location>
</feature>
<dbReference type="EMBL" id="BKCJ010003707">
    <property type="protein sequence ID" value="GEU56698.1"/>
    <property type="molecule type" value="Genomic_DNA"/>
</dbReference>
<proteinExistence type="predicted"/>
<accession>A0A6L2L4U4</accession>
<sequence>MNIHEQPNHDRHLNGSSSDEDDEEYVKEFTRLASRNQFNESDAQQVTRFNNCLRYDIQAIISLQTSWTLDETVRVALKTEHTINLGKSNFKFNSKPDLNQSLNHSGENTQPLNSNKADTEKNKSTYACTSSHTIKKSTNPYARPVESKNEECFIRPEDVLDEEEDEEKEAYSYVVRRLMLTTPKKV</sequence>
<feature type="compositionally biased region" description="Polar residues" evidence="1">
    <location>
        <begin position="124"/>
        <end position="140"/>
    </location>
</feature>
<feature type="compositionally biased region" description="Basic and acidic residues" evidence="1">
    <location>
        <begin position="1"/>
        <end position="13"/>
    </location>
</feature>
<organism evidence="2">
    <name type="scientific">Tanacetum cinerariifolium</name>
    <name type="common">Dalmatian daisy</name>
    <name type="synonym">Chrysanthemum cinerariifolium</name>
    <dbReference type="NCBI Taxonomy" id="118510"/>
    <lineage>
        <taxon>Eukaryota</taxon>
        <taxon>Viridiplantae</taxon>
        <taxon>Streptophyta</taxon>
        <taxon>Embryophyta</taxon>
        <taxon>Tracheophyta</taxon>
        <taxon>Spermatophyta</taxon>
        <taxon>Magnoliopsida</taxon>
        <taxon>eudicotyledons</taxon>
        <taxon>Gunneridae</taxon>
        <taxon>Pentapetalae</taxon>
        <taxon>asterids</taxon>
        <taxon>campanulids</taxon>
        <taxon>Asterales</taxon>
        <taxon>Asteraceae</taxon>
        <taxon>Asteroideae</taxon>
        <taxon>Anthemideae</taxon>
        <taxon>Anthemidinae</taxon>
        <taxon>Tanacetum</taxon>
    </lineage>
</organism>
<gene>
    <name evidence="2" type="ORF">Tci_028676</name>
</gene>